<organism evidence="2 3">
    <name type="scientific">Paracoccus halophilus</name>
    <dbReference type="NCBI Taxonomy" id="376733"/>
    <lineage>
        <taxon>Bacteria</taxon>
        <taxon>Pseudomonadati</taxon>
        <taxon>Pseudomonadota</taxon>
        <taxon>Alphaproteobacteria</taxon>
        <taxon>Rhodobacterales</taxon>
        <taxon>Paracoccaceae</taxon>
        <taxon>Paracoccus</taxon>
    </lineage>
</organism>
<reference evidence="2 3" key="1">
    <citation type="submission" date="2016-10" db="EMBL/GenBank/DDBJ databases">
        <authorList>
            <person name="de Groot N.N."/>
        </authorList>
    </citation>
    <scope>NUCLEOTIDE SEQUENCE [LARGE SCALE GENOMIC DNA]</scope>
    <source>
        <strain evidence="2 3">CGMCC 1.6117</strain>
    </source>
</reference>
<evidence type="ECO:0000313" key="2">
    <source>
        <dbReference type="EMBL" id="SFA43655.1"/>
    </source>
</evidence>
<protein>
    <submittedName>
        <fullName evidence="2">Uncharacterized protein</fullName>
    </submittedName>
</protein>
<feature type="transmembrane region" description="Helical" evidence="1">
    <location>
        <begin position="63"/>
        <end position="84"/>
    </location>
</feature>
<feature type="transmembrane region" description="Helical" evidence="1">
    <location>
        <begin position="34"/>
        <end position="56"/>
    </location>
</feature>
<sequence>MQSSLPCSADDGDHAAADADVTLVLLGTSLAPGYLASPIFFAVLLVFVLDPPVLVFARFESTAVWLIVSGFVIGAATAVLEGVFL</sequence>
<dbReference type="AlphaFoldDB" id="A0A1I0SVS1"/>
<proteinExistence type="predicted"/>
<name>A0A1I0SVS1_9RHOB</name>
<gene>
    <name evidence="2" type="ORF">SAMN04487972_10371</name>
</gene>
<dbReference type="EMBL" id="FOJO01000003">
    <property type="protein sequence ID" value="SFA43655.1"/>
    <property type="molecule type" value="Genomic_DNA"/>
</dbReference>
<accession>A0A1I0SVS1</accession>
<keyword evidence="1" id="KW-0472">Membrane</keyword>
<keyword evidence="1" id="KW-0812">Transmembrane</keyword>
<evidence type="ECO:0000313" key="3">
    <source>
        <dbReference type="Proteomes" id="UP000182312"/>
    </source>
</evidence>
<keyword evidence="1" id="KW-1133">Transmembrane helix</keyword>
<dbReference type="Proteomes" id="UP000182312">
    <property type="component" value="Unassembled WGS sequence"/>
</dbReference>
<evidence type="ECO:0000256" key="1">
    <source>
        <dbReference type="SAM" id="Phobius"/>
    </source>
</evidence>